<dbReference type="EMBL" id="BK015927">
    <property type="protein sequence ID" value="DAF85583.1"/>
    <property type="molecule type" value="Genomic_DNA"/>
</dbReference>
<accession>A0A8S5TTU0</accession>
<name>A0A8S5TTU0_9CAUD</name>
<proteinExistence type="predicted"/>
<organism evidence="1">
    <name type="scientific">Siphoviridae sp. ct5jB2</name>
    <dbReference type="NCBI Taxonomy" id="2825337"/>
    <lineage>
        <taxon>Viruses</taxon>
        <taxon>Duplodnaviria</taxon>
        <taxon>Heunggongvirae</taxon>
        <taxon>Uroviricota</taxon>
        <taxon>Caudoviricetes</taxon>
    </lineage>
</organism>
<protein>
    <submittedName>
        <fullName evidence="1">Uncharacterized protein</fullName>
    </submittedName>
</protein>
<sequence length="30" mass="3782">MYMIKGKGCEMYVFNWLGYNRCRHWYSVDM</sequence>
<reference evidence="1" key="1">
    <citation type="journal article" date="2021" name="Proc. Natl. Acad. Sci. U.S.A.">
        <title>A Catalog of Tens of Thousands of Viruses from Human Metagenomes Reveals Hidden Associations with Chronic Diseases.</title>
        <authorList>
            <person name="Tisza M.J."/>
            <person name="Buck C.B."/>
        </authorList>
    </citation>
    <scope>NUCLEOTIDE SEQUENCE</scope>
    <source>
        <strain evidence="1">Ct5jB2</strain>
    </source>
</reference>
<evidence type="ECO:0000313" key="1">
    <source>
        <dbReference type="EMBL" id="DAF85583.1"/>
    </source>
</evidence>